<protein>
    <submittedName>
        <fullName evidence="1">Uncharacterized protein</fullName>
    </submittedName>
</protein>
<accession>A0AAD4LWN2</accession>
<dbReference type="InterPro" id="IPR032675">
    <property type="entry name" value="LRR_dom_sf"/>
</dbReference>
<dbReference type="SUPFAM" id="SSF52047">
    <property type="entry name" value="RNI-like"/>
    <property type="match status" value="1"/>
</dbReference>
<sequence length="517" mass="57235">MFKRPLLDLRNPCYSPSETASSFLENISGSFVGPPASRDQYLLSFLARLIYPSYGIMEDLLTSSKLCDTAHSLAQEFPRCSEGPSSDDNVIPFSPTLGIQTFRSLSMQLPNVPVKRRASLLDNNRDAGLRSSVILGMSLGKRKYASISTPSTTFSDLCGSSKRIRSSLTLNQSSFEVMKADQFVDLNSLARLNWSCSDESELIFPKRVDPISLVNCDDSLALVRESSLSTSSHAAIAPQSSQFLDLLKTESLWKGTCDEGQSLQSVTLQVVVDGLEEGGPLDAHLFDTLGKSPIGRLDLQSFFSDQLGFNPRKLDGILQVFRNPDKFRYLSALSLENISLHDDDLLCIHHLPSLSDLNLNCTGIGDVGVFYLVTLRRTLTTLMLRANKLITDGAVPALFMTGLRLLTPFSGHLFLDVPTNCEVYLDSLHTQYILSPLPPLITRPEAVHALELMALRRNLSAHAMHNPEISTKGGKEDLCARLVELLERRRGDLAVREMVWRSRDPEESTESSDEFSV</sequence>
<evidence type="ECO:0000313" key="1">
    <source>
        <dbReference type="EMBL" id="KAI0290402.1"/>
    </source>
</evidence>
<keyword evidence="2" id="KW-1185">Reference proteome</keyword>
<dbReference type="EMBL" id="WTXG01000226">
    <property type="protein sequence ID" value="KAI0290402.1"/>
    <property type="molecule type" value="Genomic_DNA"/>
</dbReference>
<proteinExistence type="predicted"/>
<organism evidence="1 2">
    <name type="scientific">Multifurca ochricompacta</name>
    <dbReference type="NCBI Taxonomy" id="376703"/>
    <lineage>
        <taxon>Eukaryota</taxon>
        <taxon>Fungi</taxon>
        <taxon>Dikarya</taxon>
        <taxon>Basidiomycota</taxon>
        <taxon>Agaricomycotina</taxon>
        <taxon>Agaricomycetes</taxon>
        <taxon>Russulales</taxon>
        <taxon>Russulaceae</taxon>
        <taxon>Multifurca</taxon>
    </lineage>
</organism>
<name>A0AAD4LWN2_9AGAM</name>
<dbReference type="Gene3D" id="3.80.10.10">
    <property type="entry name" value="Ribonuclease Inhibitor"/>
    <property type="match status" value="1"/>
</dbReference>
<comment type="caution">
    <text evidence="1">The sequence shown here is derived from an EMBL/GenBank/DDBJ whole genome shotgun (WGS) entry which is preliminary data.</text>
</comment>
<evidence type="ECO:0000313" key="2">
    <source>
        <dbReference type="Proteomes" id="UP001203297"/>
    </source>
</evidence>
<dbReference type="AlphaFoldDB" id="A0AAD4LWN2"/>
<reference evidence="1" key="1">
    <citation type="journal article" date="2022" name="New Phytol.">
        <title>Evolutionary transition to the ectomycorrhizal habit in the genomes of a hyperdiverse lineage of mushroom-forming fungi.</title>
        <authorList>
            <person name="Looney B."/>
            <person name="Miyauchi S."/>
            <person name="Morin E."/>
            <person name="Drula E."/>
            <person name="Courty P.E."/>
            <person name="Kohler A."/>
            <person name="Kuo A."/>
            <person name="LaButti K."/>
            <person name="Pangilinan J."/>
            <person name="Lipzen A."/>
            <person name="Riley R."/>
            <person name="Andreopoulos W."/>
            <person name="He G."/>
            <person name="Johnson J."/>
            <person name="Nolan M."/>
            <person name="Tritt A."/>
            <person name="Barry K.W."/>
            <person name="Grigoriev I.V."/>
            <person name="Nagy L.G."/>
            <person name="Hibbett D."/>
            <person name="Henrissat B."/>
            <person name="Matheny P.B."/>
            <person name="Labbe J."/>
            <person name="Martin F.M."/>
        </authorList>
    </citation>
    <scope>NUCLEOTIDE SEQUENCE</scope>
    <source>
        <strain evidence="1">BPL690</strain>
    </source>
</reference>
<gene>
    <name evidence="1" type="ORF">B0F90DRAFT_1786431</name>
</gene>
<dbReference type="Proteomes" id="UP001203297">
    <property type="component" value="Unassembled WGS sequence"/>
</dbReference>